<dbReference type="AlphaFoldDB" id="A0A445HCN0"/>
<feature type="non-terminal residue" evidence="1">
    <location>
        <position position="1"/>
    </location>
</feature>
<dbReference type="GO" id="GO:0005774">
    <property type="term" value="C:vacuolar membrane"/>
    <property type="evidence" value="ECO:0007669"/>
    <property type="project" value="TreeGrafter"/>
</dbReference>
<dbReference type="PANTHER" id="PTHR13131">
    <property type="entry name" value="CYSTINOSIN"/>
    <property type="match status" value="1"/>
</dbReference>
<evidence type="ECO:0000313" key="2">
    <source>
        <dbReference type="Proteomes" id="UP000289340"/>
    </source>
</evidence>
<comment type="caution">
    <text evidence="1">The sequence shown here is derived from an EMBL/GenBank/DDBJ whole genome shotgun (WGS) entry which is preliminary data.</text>
</comment>
<evidence type="ECO:0000313" key="1">
    <source>
        <dbReference type="EMBL" id="RZB71380.1"/>
    </source>
</evidence>
<sequence>EETPSLFASVLLDFSGGVFNYSQMPVQSKYQGSWVNFYGNIGKVFISLVSIFYDSIIMDQYYVIYPDNKKGLTSRYYYVVLSDFYLILVV</sequence>
<dbReference type="PANTHER" id="PTHR13131:SF9">
    <property type="entry name" value="CYSTINOSIN-LIKE PROTEIN"/>
    <property type="match status" value="1"/>
</dbReference>
<dbReference type="EMBL" id="QZWG01000013">
    <property type="protein sequence ID" value="RZB71380.1"/>
    <property type="molecule type" value="Genomic_DNA"/>
</dbReference>
<accession>A0A445HCN0</accession>
<protein>
    <submittedName>
        <fullName evidence="1">Cystinosin-like</fullName>
    </submittedName>
</protein>
<proteinExistence type="predicted"/>
<reference evidence="1 2" key="1">
    <citation type="submission" date="2018-09" db="EMBL/GenBank/DDBJ databases">
        <title>A high-quality reference genome of wild soybean provides a powerful tool to mine soybean genomes.</title>
        <authorList>
            <person name="Xie M."/>
            <person name="Chung C.Y.L."/>
            <person name="Li M.-W."/>
            <person name="Wong F.-L."/>
            <person name="Chan T.-F."/>
            <person name="Lam H.-M."/>
        </authorList>
    </citation>
    <scope>NUCLEOTIDE SEQUENCE [LARGE SCALE GENOMIC DNA]</scope>
    <source>
        <strain evidence="2">cv. W05</strain>
        <tissue evidence="1">Hypocotyl of etiolated seedlings</tissue>
    </source>
</reference>
<organism evidence="1 2">
    <name type="scientific">Glycine soja</name>
    <name type="common">Wild soybean</name>
    <dbReference type="NCBI Taxonomy" id="3848"/>
    <lineage>
        <taxon>Eukaryota</taxon>
        <taxon>Viridiplantae</taxon>
        <taxon>Streptophyta</taxon>
        <taxon>Embryophyta</taxon>
        <taxon>Tracheophyta</taxon>
        <taxon>Spermatophyta</taxon>
        <taxon>Magnoliopsida</taxon>
        <taxon>eudicotyledons</taxon>
        <taxon>Gunneridae</taxon>
        <taxon>Pentapetalae</taxon>
        <taxon>rosids</taxon>
        <taxon>fabids</taxon>
        <taxon>Fabales</taxon>
        <taxon>Fabaceae</taxon>
        <taxon>Papilionoideae</taxon>
        <taxon>50 kb inversion clade</taxon>
        <taxon>NPAAA clade</taxon>
        <taxon>indigoferoid/millettioid clade</taxon>
        <taxon>Phaseoleae</taxon>
        <taxon>Glycine</taxon>
        <taxon>Glycine subgen. Soja</taxon>
    </lineage>
</organism>
<dbReference type="Proteomes" id="UP000289340">
    <property type="component" value="Chromosome 13"/>
</dbReference>
<gene>
    <name evidence="1" type="ORF">D0Y65_036038</name>
</gene>
<dbReference type="GO" id="GO:0015184">
    <property type="term" value="F:L-cystine transmembrane transporter activity"/>
    <property type="evidence" value="ECO:0007669"/>
    <property type="project" value="TreeGrafter"/>
</dbReference>
<name>A0A445HCN0_GLYSO</name>
<dbReference type="InterPro" id="IPR005282">
    <property type="entry name" value="LC_transporter"/>
</dbReference>
<keyword evidence="2" id="KW-1185">Reference proteome</keyword>